<dbReference type="InterPro" id="IPR015889">
    <property type="entry name" value="Intradiol_dOase_core"/>
</dbReference>
<dbReference type="CDD" id="cd03457">
    <property type="entry name" value="intradiol_dioxygenase_like"/>
    <property type="match status" value="1"/>
</dbReference>
<dbReference type="PANTHER" id="PTHR34315:SF1">
    <property type="entry name" value="INTRADIOL RING-CLEAVAGE DIOXYGENASES DOMAIN-CONTAINING PROTEIN-RELATED"/>
    <property type="match status" value="1"/>
</dbReference>
<reference evidence="4" key="1">
    <citation type="submission" date="2022-12" db="EMBL/GenBank/DDBJ databases">
        <authorList>
            <person name="Petersen C."/>
        </authorList>
    </citation>
    <scope>NUCLEOTIDE SEQUENCE</scope>
    <source>
        <strain evidence="4">IBT 16125</strain>
    </source>
</reference>
<dbReference type="SUPFAM" id="SSF49482">
    <property type="entry name" value="Aromatic compound dioxygenase"/>
    <property type="match status" value="1"/>
</dbReference>
<reference evidence="4" key="2">
    <citation type="journal article" date="2023" name="IMA Fungus">
        <title>Comparative genomic study of the Penicillium genus elucidates a diverse pangenome and 15 lateral gene transfer events.</title>
        <authorList>
            <person name="Petersen C."/>
            <person name="Sorensen T."/>
            <person name="Nielsen M.R."/>
            <person name="Sondergaard T.E."/>
            <person name="Sorensen J.L."/>
            <person name="Fitzpatrick D.A."/>
            <person name="Frisvad J.C."/>
            <person name="Nielsen K.L."/>
        </authorList>
    </citation>
    <scope>NUCLEOTIDE SEQUENCE</scope>
    <source>
        <strain evidence="4">IBT 16125</strain>
    </source>
</reference>
<evidence type="ECO:0000259" key="3">
    <source>
        <dbReference type="Pfam" id="PF00775"/>
    </source>
</evidence>
<dbReference type="Pfam" id="PF00775">
    <property type="entry name" value="Dioxygenase_C"/>
    <property type="match status" value="1"/>
</dbReference>
<feature type="region of interest" description="Disordered" evidence="1">
    <location>
        <begin position="348"/>
        <end position="384"/>
    </location>
</feature>
<feature type="compositionally biased region" description="Gly residues" evidence="1">
    <location>
        <begin position="359"/>
        <end position="368"/>
    </location>
</feature>
<comment type="caution">
    <text evidence="4">The sequence shown here is derived from an EMBL/GenBank/DDBJ whole genome shotgun (WGS) entry which is preliminary data.</text>
</comment>
<accession>A0AAD6BYM8</accession>
<gene>
    <name evidence="4" type="ORF">N7458_010038</name>
</gene>
<evidence type="ECO:0000313" key="5">
    <source>
        <dbReference type="Proteomes" id="UP001213681"/>
    </source>
</evidence>
<feature type="compositionally biased region" description="Low complexity" evidence="1">
    <location>
        <begin position="369"/>
        <end position="384"/>
    </location>
</feature>
<proteinExistence type="predicted"/>
<sequence>MVRLASAVTAGLVGLASIAAAHPGHDHKAEAAERRHFMRNAPIQSRSLSQCASKLKARGLEAKNVARRHQTVKQIRRRRGLNTNGHFLKARDLDTLLNTSHASNLTGVTLSTDASVLFGSEATCILAPDVTQGPYYVSGELIRENIVDDQEGVALYMDIQLIDTNTCDPLPNIYMDLWHCNATGVYSGIQASGNGDSSVASNLDATFLRGIQPSNDEGVVQFESIFPGHYTGRATHIHVLTHPANETTVLKNNTISGLYSSKTSHVGQLFFDQDLITQVEKTSPYSTNTQDLTTNAEDSILSEEADTIDPFMEYVLLGDDVSDGIFAWISVGVDSTEDSNVTPAAYYTEQGGVENESSGMGGGGGSPPGGSSAFSAGGSRPTST</sequence>
<dbReference type="Gene3D" id="2.60.130.10">
    <property type="entry name" value="Aromatic compound dioxygenase"/>
    <property type="match status" value="1"/>
</dbReference>
<organism evidence="4 5">
    <name type="scientific">Penicillium daleae</name>
    <dbReference type="NCBI Taxonomy" id="63821"/>
    <lineage>
        <taxon>Eukaryota</taxon>
        <taxon>Fungi</taxon>
        <taxon>Dikarya</taxon>
        <taxon>Ascomycota</taxon>
        <taxon>Pezizomycotina</taxon>
        <taxon>Eurotiomycetes</taxon>
        <taxon>Eurotiomycetidae</taxon>
        <taxon>Eurotiales</taxon>
        <taxon>Aspergillaceae</taxon>
        <taxon>Penicillium</taxon>
    </lineage>
</organism>
<name>A0AAD6BYM8_9EURO</name>
<dbReference type="InterPro" id="IPR000627">
    <property type="entry name" value="Intradiol_dOase_C"/>
</dbReference>
<feature type="domain" description="Intradiol ring-cleavage dioxygenases" evidence="3">
    <location>
        <begin position="141"/>
        <end position="234"/>
    </location>
</feature>
<dbReference type="EMBL" id="JAPVEA010000008">
    <property type="protein sequence ID" value="KAJ5439040.1"/>
    <property type="molecule type" value="Genomic_DNA"/>
</dbReference>
<keyword evidence="2" id="KW-0732">Signal</keyword>
<evidence type="ECO:0000313" key="4">
    <source>
        <dbReference type="EMBL" id="KAJ5439040.1"/>
    </source>
</evidence>
<evidence type="ECO:0000256" key="1">
    <source>
        <dbReference type="SAM" id="MobiDB-lite"/>
    </source>
</evidence>
<dbReference type="PANTHER" id="PTHR34315">
    <property type="match status" value="1"/>
</dbReference>
<dbReference type="GO" id="GO:0016702">
    <property type="term" value="F:oxidoreductase activity, acting on single donors with incorporation of molecular oxygen, incorporation of two atoms of oxygen"/>
    <property type="evidence" value="ECO:0007669"/>
    <property type="project" value="InterPro"/>
</dbReference>
<protein>
    <recommendedName>
        <fullName evidence="3">Intradiol ring-cleavage dioxygenases domain-containing protein</fullName>
    </recommendedName>
</protein>
<feature type="signal peptide" evidence="2">
    <location>
        <begin position="1"/>
        <end position="20"/>
    </location>
</feature>
<dbReference type="RefSeq" id="XP_056762269.1">
    <property type="nucleotide sequence ID" value="XM_056913420.1"/>
</dbReference>
<evidence type="ECO:0000256" key="2">
    <source>
        <dbReference type="SAM" id="SignalP"/>
    </source>
</evidence>
<dbReference type="GeneID" id="81603663"/>
<feature type="chain" id="PRO_5041993412" description="Intradiol ring-cleavage dioxygenases domain-containing protein" evidence="2">
    <location>
        <begin position="21"/>
        <end position="384"/>
    </location>
</feature>
<dbReference type="Proteomes" id="UP001213681">
    <property type="component" value="Unassembled WGS sequence"/>
</dbReference>
<dbReference type="AlphaFoldDB" id="A0AAD6BYM8"/>
<keyword evidence="5" id="KW-1185">Reference proteome</keyword>
<dbReference type="GO" id="GO:0008199">
    <property type="term" value="F:ferric iron binding"/>
    <property type="evidence" value="ECO:0007669"/>
    <property type="project" value="InterPro"/>
</dbReference>